<protein>
    <submittedName>
        <fullName evidence="2">Uncharacterized protein</fullName>
    </submittedName>
</protein>
<organism evidence="2 3">
    <name type="scientific">Protea cynaroides</name>
    <dbReference type="NCBI Taxonomy" id="273540"/>
    <lineage>
        <taxon>Eukaryota</taxon>
        <taxon>Viridiplantae</taxon>
        <taxon>Streptophyta</taxon>
        <taxon>Embryophyta</taxon>
        <taxon>Tracheophyta</taxon>
        <taxon>Spermatophyta</taxon>
        <taxon>Magnoliopsida</taxon>
        <taxon>Proteales</taxon>
        <taxon>Proteaceae</taxon>
        <taxon>Protea</taxon>
    </lineage>
</organism>
<proteinExistence type="predicted"/>
<keyword evidence="3" id="KW-1185">Reference proteome</keyword>
<evidence type="ECO:0000256" key="1">
    <source>
        <dbReference type="SAM" id="MobiDB-lite"/>
    </source>
</evidence>
<dbReference type="AlphaFoldDB" id="A0A9Q0GSB5"/>
<gene>
    <name evidence="2" type="ORF">NE237_029452</name>
</gene>
<dbReference type="EMBL" id="JAMYWD010000012">
    <property type="protein sequence ID" value="KAJ4952620.1"/>
    <property type="molecule type" value="Genomic_DNA"/>
</dbReference>
<evidence type="ECO:0000313" key="3">
    <source>
        <dbReference type="Proteomes" id="UP001141806"/>
    </source>
</evidence>
<evidence type="ECO:0000313" key="2">
    <source>
        <dbReference type="EMBL" id="KAJ4952620.1"/>
    </source>
</evidence>
<dbReference type="Proteomes" id="UP001141806">
    <property type="component" value="Unassembled WGS sequence"/>
</dbReference>
<feature type="region of interest" description="Disordered" evidence="1">
    <location>
        <begin position="143"/>
        <end position="163"/>
    </location>
</feature>
<accession>A0A9Q0GSB5</accession>
<name>A0A9Q0GSB5_9MAGN</name>
<comment type="caution">
    <text evidence="2">The sequence shown here is derived from an EMBL/GenBank/DDBJ whole genome shotgun (WGS) entry which is preliminary data.</text>
</comment>
<reference evidence="2" key="1">
    <citation type="journal article" date="2023" name="Plant J.">
        <title>The genome of the king protea, Protea cynaroides.</title>
        <authorList>
            <person name="Chang J."/>
            <person name="Duong T.A."/>
            <person name="Schoeman C."/>
            <person name="Ma X."/>
            <person name="Roodt D."/>
            <person name="Barker N."/>
            <person name="Li Z."/>
            <person name="Van de Peer Y."/>
            <person name="Mizrachi E."/>
        </authorList>
    </citation>
    <scope>NUCLEOTIDE SEQUENCE</scope>
    <source>
        <tissue evidence="2">Young leaves</tissue>
    </source>
</reference>
<sequence>MPLGSELSVVELRGLANQVLHGRNASSHVAVEDRRRDDHWVMQNDSGALSVMPGMTEFELAQRSQARGLSDAIVGLLKLQKNAMVLSHVGVYQVAMEEGSLRRLQMIHLCNPIDREFTSSINNCNGETQPKIQTMNQEICKETTEGNTKKSKKNSRNQTEKIGRRPEFVGRRYGPQGSSQERQLLLDEMEEKASARLSIRLRQNSDKSGTLRCYSIVVSATYATCSDFPVAAGTNSRIPLRKPIKSILNLTNNTF</sequence>